<name>A0ABS0CBB9_9NOCA</name>
<organism evidence="1 2">
    <name type="scientific">Nocardia abscessus</name>
    <dbReference type="NCBI Taxonomy" id="120957"/>
    <lineage>
        <taxon>Bacteria</taxon>
        <taxon>Bacillati</taxon>
        <taxon>Actinomycetota</taxon>
        <taxon>Actinomycetes</taxon>
        <taxon>Mycobacteriales</taxon>
        <taxon>Nocardiaceae</taxon>
        <taxon>Nocardia</taxon>
    </lineage>
</organism>
<comment type="caution">
    <text evidence="1">The sequence shown here is derived from an EMBL/GenBank/DDBJ whole genome shotgun (WGS) entry which is preliminary data.</text>
</comment>
<dbReference type="EMBL" id="JADLRE010000014">
    <property type="protein sequence ID" value="MBF6227141.1"/>
    <property type="molecule type" value="Genomic_DNA"/>
</dbReference>
<proteinExistence type="predicted"/>
<evidence type="ECO:0000313" key="2">
    <source>
        <dbReference type="Proteomes" id="UP000807309"/>
    </source>
</evidence>
<gene>
    <name evidence="1" type="ORF">IU470_18775</name>
</gene>
<dbReference type="RefSeq" id="WP_195034188.1">
    <property type="nucleotide sequence ID" value="NZ_JADLRE010000014.1"/>
</dbReference>
<protein>
    <submittedName>
        <fullName evidence="1">Uncharacterized protein</fullName>
    </submittedName>
</protein>
<reference evidence="1 2" key="1">
    <citation type="submission" date="2020-10" db="EMBL/GenBank/DDBJ databases">
        <title>Identification of Nocardia species via Next-generation sequencing and recognition of intraspecies genetic diversity.</title>
        <authorList>
            <person name="Li P."/>
            <person name="Li P."/>
            <person name="Lu B."/>
        </authorList>
    </citation>
    <scope>NUCLEOTIDE SEQUENCE [LARGE SCALE GENOMIC DNA]</scope>
    <source>
        <strain evidence="1 2">N-11</strain>
    </source>
</reference>
<evidence type="ECO:0000313" key="1">
    <source>
        <dbReference type="EMBL" id="MBF6227141.1"/>
    </source>
</evidence>
<keyword evidence="2" id="KW-1185">Reference proteome</keyword>
<accession>A0ABS0CBB9</accession>
<dbReference type="Proteomes" id="UP000807309">
    <property type="component" value="Unassembled WGS sequence"/>
</dbReference>
<sequence>MRSDTTASRQLRDDIQAITERAAALVGSDHPAVATLMRAADELAVTALDNQPRTYGDLNDQG</sequence>